<gene>
    <name evidence="11" type="ORF">C8D97_108151</name>
</gene>
<keyword evidence="12" id="KW-1185">Reference proteome</keyword>
<evidence type="ECO:0000256" key="4">
    <source>
        <dbReference type="ARBA" id="ARBA00012381"/>
    </source>
</evidence>
<dbReference type="Pfam" id="PF00293">
    <property type="entry name" value="NUDIX"/>
    <property type="match status" value="1"/>
</dbReference>
<dbReference type="Proteomes" id="UP000245790">
    <property type="component" value="Unassembled WGS sequence"/>
</dbReference>
<evidence type="ECO:0000256" key="6">
    <source>
        <dbReference type="ARBA" id="ARBA00022801"/>
    </source>
</evidence>
<name>A0A316FJX8_9GAMM</name>
<dbReference type="SUPFAM" id="SSF55811">
    <property type="entry name" value="Nudix"/>
    <property type="match status" value="1"/>
</dbReference>
<comment type="cofactor">
    <cofactor evidence="1">
        <name>Mg(2+)</name>
        <dbReference type="ChEBI" id="CHEBI:18420"/>
    </cofactor>
</comment>
<evidence type="ECO:0000313" key="11">
    <source>
        <dbReference type="EMBL" id="PWK49241.1"/>
    </source>
</evidence>
<protein>
    <recommendedName>
        <fullName evidence="4">NAD(+) diphosphatase</fullName>
        <ecNumber evidence="4">3.6.1.22</ecNumber>
    </recommendedName>
</protein>
<dbReference type="GO" id="GO:0046872">
    <property type="term" value="F:metal ion binding"/>
    <property type="evidence" value="ECO:0007669"/>
    <property type="project" value="UniProtKB-KW"/>
</dbReference>
<dbReference type="InterPro" id="IPR015376">
    <property type="entry name" value="Znr_NADH_PPase"/>
</dbReference>
<dbReference type="OrthoDB" id="9791656at2"/>
<comment type="cofactor">
    <cofactor evidence="2">
        <name>Zn(2+)</name>
        <dbReference type="ChEBI" id="CHEBI:29105"/>
    </cofactor>
</comment>
<comment type="caution">
    <text evidence="11">The sequence shown here is derived from an EMBL/GenBank/DDBJ whole genome shotgun (WGS) entry which is preliminary data.</text>
</comment>
<evidence type="ECO:0000256" key="2">
    <source>
        <dbReference type="ARBA" id="ARBA00001947"/>
    </source>
</evidence>
<dbReference type="Gene3D" id="3.90.79.10">
    <property type="entry name" value="Nucleoside Triphosphate Pyrophosphohydrolase"/>
    <property type="match status" value="1"/>
</dbReference>
<keyword evidence="5" id="KW-0479">Metal-binding</keyword>
<dbReference type="CDD" id="cd03429">
    <property type="entry name" value="NUDIX_NADH_pyrophosphatase_Nudt13"/>
    <property type="match status" value="1"/>
</dbReference>
<dbReference type="GO" id="GO:0006742">
    <property type="term" value="P:NADP+ catabolic process"/>
    <property type="evidence" value="ECO:0007669"/>
    <property type="project" value="TreeGrafter"/>
</dbReference>
<accession>A0A316FJX8</accession>
<dbReference type="InterPro" id="IPR015797">
    <property type="entry name" value="NUDIX_hydrolase-like_dom_sf"/>
</dbReference>
<dbReference type="InterPro" id="IPR000086">
    <property type="entry name" value="NUDIX_hydrolase_dom"/>
</dbReference>
<evidence type="ECO:0000256" key="8">
    <source>
        <dbReference type="ARBA" id="ARBA00023027"/>
    </source>
</evidence>
<comment type="similarity">
    <text evidence="3">Belongs to the Nudix hydrolase family. NudC subfamily.</text>
</comment>
<keyword evidence="6" id="KW-0378">Hydrolase</keyword>
<dbReference type="Pfam" id="PF09297">
    <property type="entry name" value="Zn_ribbon_NUD"/>
    <property type="match status" value="1"/>
</dbReference>
<dbReference type="InterPro" id="IPR050241">
    <property type="entry name" value="NAD-cap_RNA_hydrolase_NudC"/>
</dbReference>
<dbReference type="GO" id="GO:0019677">
    <property type="term" value="P:NAD+ catabolic process"/>
    <property type="evidence" value="ECO:0007669"/>
    <property type="project" value="TreeGrafter"/>
</dbReference>
<sequence>MWKFSFSPLDRQSHCRSDETQQAKWRAQDNVKLVVFNEDLQLLMSPDGLHAANAAHHTNAPDQQHWLYLGHAENTPWFSAVVDSHDFELSFHQQWKSLRLALPLIAEPYASTIAYAKALHYWHQQHQYCGRCGEPTEIYSAGHELVCSHCDSAIYPRTDPAVIMSVTYKDELLLARQSSWPEHRYSVLAGFVEPGESFEQAVKREVWEESQLKVSNVEYLGSQPWPFPCSIMIGFTAEASSQNVHLLDQELEHAIWVNADNFIEQLESGDIILPSSGSISYHLVEHWAQSLGLNIAKYKH</sequence>
<dbReference type="PROSITE" id="PS51462">
    <property type="entry name" value="NUDIX"/>
    <property type="match status" value="1"/>
</dbReference>
<reference evidence="11 12" key="1">
    <citation type="submission" date="2018-05" db="EMBL/GenBank/DDBJ databases">
        <title>Genomic Encyclopedia of Type Strains, Phase IV (KMG-IV): sequencing the most valuable type-strain genomes for metagenomic binning, comparative biology and taxonomic classification.</title>
        <authorList>
            <person name="Goeker M."/>
        </authorList>
    </citation>
    <scope>NUCLEOTIDE SEQUENCE [LARGE SCALE GENOMIC DNA]</scope>
    <source>
        <strain evidence="11 12">DSM 25350</strain>
    </source>
</reference>
<evidence type="ECO:0000313" key="12">
    <source>
        <dbReference type="Proteomes" id="UP000245790"/>
    </source>
</evidence>
<evidence type="ECO:0000259" key="10">
    <source>
        <dbReference type="PROSITE" id="PS51462"/>
    </source>
</evidence>
<dbReference type="EC" id="3.6.1.22" evidence="4"/>
<dbReference type="PANTHER" id="PTHR42904:SF6">
    <property type="entry name" value="NAD-CAPPED RNA HYDROLASE NUDT12"/>
    <property type="match status" value="1"/>
</dbReference>
<dbReference type="AlphaFoldDB" id="A0A316FJX8"/>
<dbReference type="PANTHER" id="PTHR42904">
    <property type="entry name" value="NUDIX HYDROLASE, NUDC SUBFAMILY"/>
    <property type="match status" value="1"/>
</dbReference>
<evidence type="ECO:0000256" key="1">
    <source>
        <dbReference type="ARBA" id="ARBA00001946"/>
    </source>
</evidence>
<dbReference type="GO" id="GO:0035529">
    <property type="term" value="F:NADH pyrophosphatase activity"/>
    <property type="evidence" value="ECO:0007669"/>
    <property type="project" value="TreeGrafter"/>
</dbReference>
<dbReference type="NCBIfam" id="NF001299">
    <property type="entry name" value="PRK00241.1"/>
    <property type="match status" value="1"/>
</dbReference>
<organism evidence="11 12">
    <name type="scientific">Pleionea mediterranea</name>
    <dbReference type="NCBI Taxonomy" id="523701"/>
    <lineage>
        <taxon>Bacteria</taxon>
        <taxon>Pseudomonadati</taxon>
        <taxon>Pseudomonadota</taxon>
        <taxon>Gammaproteobacteria</taxon>
        <taxon>Oceanospirillales</taxon>
        <taxon>Pleioneaceae</taxon>
        <taxon>Pleionea</taxon>
    </lineage>
</organism>
<dbReference type="GO" id="GO:0005829">
    <property type="term" value="C:cytosol"/>
    <property type="evidence" value="ECO:0007669"/>
    <property type="project" value="TreeGrafter"/>
</dbReference>
<comment type="catalytic activity">
    <reaction evidence="9">
        <text>a 5'-end NAD(+)-phospho-ribonucleoside in mRNA + H2O = a 5'-end phospho-adenosine-phospho-ribonucleoside in mRNA + beta-nicotinamide D-ribonucleotide + 2 H(+)</text>
        <dbReference type="Rhea" id="RHEA:60876"/>
        <dbReference type="Rhea" id="RHEA-COMP:15698"/>
        <dbReference type="Rhea" id="RHEA-COMP:15719"/>
        <dbReference type="ChEBI" id="CHEBI:14649"/>
        <dbReference type="ChEBI" id="CHEBI:15377"/>
        <dbReference type="ChEBI" id="CHEBI:15378"/>
        <dbReference type="ChEBI" id="CHEBI:144029"/>
        <dbReference type="ChEBI" id="CHEBI:144051"/>
    </reaction>
    <physiologicalReaction direction="left-to-right" evidence="9">
        <dbReference type="Rhea" id="RHEA:60877"/>
    </physiologicalReaction>
</comment>
<evidence type="ECO:0000256" key="9">
    <source>
        <dbReference type="ARBA" id="ARBA00023679"/>
    </source>
</evidence>
<evidence type="ECO:0000256" key="7">
    <source>
        <dbReference type="ARBA" id="ARBA00022842"/>
    </source>
</evidence>
<keyword evidence="7" id="KW-0460">Magnesium</keyword>
<dbReference type="InterPro" id="IPR015375">
    <property type="entry name" value="NADH_PPase-like_N"/>
</dbReference>
<evidence type="ECO:0000256" key="3">
    <source>
        <dbReference type="ARBA" id="ARBA00009595"/>
    </source>
</evidence>
<dbReference type="Pfam" id="PF09296">
    <property type="entry name" value="NUDIX-like"/>
    <property type="match status" value="1"/>
</dbReference>
<dbReference type="RefSeq" id="WP_109764038.1">
    <property type="nucleotide sequence ID" value="NZ_QGGU01000008.1"/>
</dbReference>
<dbReference type="Gene3D" id="3.90.79.20">
    <property type="match status" value="1"/>
</dbReference>
<dbReference type="EMBL" id="QGGU01000008">
    <property type="protein sequence ID" value="PWK49241.1"/>
    <property type="molecule type" value="Genomic_DNA"/>
</dbReference>
<keyword evidence="8" id="KW-0520">NAD</keyword>
<proteinExistence type="inferred from homology"/>
<dbReference type="InterPro" id="IPR049734">
    <property type="entry name" value="NudC-like_C"/>
</dbReference>
<feature type="domain" description="Nudix hydrolase" evidence="10">
    <location>
        <begin position="156"/>
        <end position="279"/>
    </location>
</feature>
<evidence type="ECO:0000256" key="5">
    <source>
        <dbReference type="ARBA" id="ARBA00022723"/>
    </source>
</evidence>